<keyword evidence="5 9" id="KW-0812">Transmembrane</keyword>
<evidence type="ECO:0000256" key="2">
    <source>
        <dbReference type="ARBA" id="ARBA00022448"/>
    </source>
</evidence>
<comment type="function">
    <text evidence="9">Part of the tripartite ATP-independent periplasmic (TRAP) transport system.</text>
</comment>
<keyword evidence="4 9" id="KW-0997">Cell inner membrane</keyword>
<keyword evidence="7 9" id="KW-0472">Membrane</keyword>
<dbReference type="InterPro" id="IPR055348">
    <property type="entry name" value="DctQ"/>
</dbReference>
<gene>
    <name evidence="11" type="ORF">FPY71_12195</name>
</gene>
<evidence type="ECO:0000256" key="9">
    <source>
        <dbReference type="RuleBase" id="RU369079"/>
    </source>
</evidence>
<reference evidence="11 12" key="1">
    <citation type="submission" date="2019-08" db="EMBL/GenBank/DDBJ databases">
        <title>Aureimonas fodiniaquatilis sp. nov., isolated from a coal mine wastewater.</title>
        <authorList>
            <person name="Kim W."/>
        </authorList>
    </citation>
    <scope>NUCLEOTIDE SEQUENCE [LARGE SCALE GENOMIC DNA]</scope>
    <source>
        <strain evidence="11 12">CAU 1482</strain>
    </source>
</reference>
<comment type="caution">
    <text evidence="11">The sequence shown here is derived from an EMBL/GenBank/DDBJ whole genome shotgun (WGS) entry which is preliminary data.</text>
</comment>
<evidence type="ECO:0000313" key="12">
    <source>
        <dbReference type="Proteomes" id="UP000324738"/>
    </source>
</evidence>
<comment type="subunit">
    <text evidence="9">The complex comprises the extracytoplasmic solute receptor protein and the two transmembrane proteins.</text>
</comment>
<sequence>MIAIVRRISAYANWITEWLLVPIVLFFAGLLIVSVFSRYVFQLPIVSATELTRLAFVWATFLGISAGVKRGVHVRVVAFVSLLPKLVRGLTVYLVHGSFLVFGMLMIWQGWSLTLRMIPTTFPTLGISQAWLYAVLPVAGALMSLHALSSLLSGEPVDHTPLEEMTP</sequence>
<dbReference type="Proteomes" id="UP000324738">
    <property type="component" value="Unassembled WGS sequence"/>
</dbReference>
<evidence type="ECO:0000256" key="8">
    <source>
        <dbReference type="ARBA" id="ARBA00038436"/>
    </source>
</evidence>
<protein>
    <recommendedName>
        <fullName evidence="9">TRAP transporter small permease protein</fullName>
    </recommendedName>
</protein>
<evidence type="ECO:0000256" key="1">
    <source>
        <dbReference type="ARBA" id="ARBA00004429"/>
    </source>
</evidence>
<dbReference type="RefSeq" id="WP_149300499.1">
    <property type="nucleotide sequence ID" value="NZ_VTWH01000002.1"/>
</dbReference>
<feature type="transmembrane region" description="Helical" evidence="9">
    <location>
        <begin position="12"/>
        <end position="36"/>
    </location>
</feature>
<evidence type="ECO:0000256" key="7">
    <source>
        <dbReference type="ARBA" id="ARBA00023136"/>
    </source>
</evidence>
<keyword evidence="3" id="KW-1003">Cell membrane</keyword>
<evidence type="ECO:0000259" key="10">
    <source>
        <dbReference type="Pfam" id="PF04290"/>
    </source>
</evidence>
<dbReference type="Pfam" id="PF04290">
    <property type="entry name" value="DctQ"/>
    <property type="match status" value="1"/>
</dbReference>
<dbReference type="EMBL" id="VTWH01000002">
    <property type="protein sequence ID" value="KAA0971186.1"/>
    <property type="molecule type" value="Genomic_DNA"/>
</dbReference>
<keyword evidence="12" id="KW-1185">Reference proteome</keyword>
<keyword evidence="2 9" id="KW-0813">Transport</keyword>
<organism evidence="11 12">
    <name type="scientific">Aureimonas fodinaquatilis</name>
    <dbReference type="NCBI Taxonomy" id="2565783"/>
    <lineage>
        <taxon>Bacteria</taxon>
        <taxon>Pseudomonadati</taxon>
        <taxon>Pseudomonadota</taxon>
        <taxon>Alphaproteobacteria</taxon>
        <taxon>Hyphomicrobiales</taxon>
        <taxon>Aurantimonadaceae</taxon>
        <taxon>Aureimonas</taxon>
    </lineage>
</organism>
<proteinExistence type="inferred from homology"/>
<dbReference type="GO" id="GO:0015740">
    <property type="term" value="P:C4-dicarboxylate transport"/>
    <property type="evidence" value="ECO:0007669"/>
    <property type="project" value="TreeGrafter"/>
</dbReference>
<feature type="domain" description="Tripartite ATP-independent periplasmic transporters DctQ component" evidence="10">
    <location>
        <begin position="28"/>
        <end position="153"/>
    </location>
</feature>
<comment type="subcellular location">
    <subcellularLocation>
        <location evidence="1 9">Cell inner membrane</location>
        <topology evidence="1 9">Multi-pass membrane protein</topology>
    </subcellularLocation>
</comment>
<evidence type="ECO:0000256" key="5">
    <source>
        <dbReference type="ARBA" id="ARBA00022692"/>
    </source>
</evidence>
<evidence type="ECO:0000256" key="3">
    <source>
        <dbReference type="ARBA" id="ARBA00022475"/>
    </source>
</evidence>
<keyword evidence="6 9" id="KW-1133">Transmembrane helix</keyword>
<evidence type="ECO:0000256" key="4">
    <source>
        <dbReference type="ARBA" id="ARBA00022519"/>
    </source>
</evidence>
<dbReference type="PANTHER" id="PTHR35011:SF2">
    <property type="entry name" value="2,3-DIKETO-L-GULONATE TRAP TRANSPORTER SMALL PERMEASE PROTEIN YIAM"/>
    <property type="match status" value="1"/>
</dbReference>
<dbReference type="InterPro" id="IPR007387">
    <property type="entry name" value="TRAP_DctQ"/>
</dbReference>
<dbReference type="GO" id="GO:0005886">
    <property type="term" value="C:plasma membrane"/>
    <property type="evidence" value="ECO:0007669"/>
    <property type="project" value="UniProtKB-SubCell"/>
</dbReference>
<feature type="transmembrane region" description="Helical" evidence="9">
    <location>
        <begin position="131"/>
        <end position="152"/>
    </location>
</feature>
<dbReference type="AlphaFoldDB" id="A0A5B0DXG5"/>
<accession>A0A5B0DXG5</accession>
<comment type="similarity">
    <text evidence="8 9">Belongs to the TRAP transporter small permease family.</text>
</comment>
<evidence type="ECO:0000256" key="6">
    <source>
        <dbReference type="ARBA" id="ARBA00022989"/>
    </source>
</evidence>
<dbReference type="GO" id="GO:0022857">
    <property type="term" value="F:transmembrane transporter activity"/>
    <property type="evidence" value="ECO:0007669"/>
    <property type="project" value="UniProtKB-UniRule"/>
</dbReference>
<feature type="transmembrane region" description="Helical" evidence="9">
    <location>
        <begin position="56"/>
        <end position="78"/>
    </location>
</feature>
<evidence type="ECO:0000313" key="11">
    <source>
        <dbReference type="EMBL" id="KAA0971186.1"/>
    </source>
</evidence>
<dbReference type="PANTHER" id="PTHR35011">
    <property type="entry name" value="2,3-DIKETO-L-GULONATE TRAP TRANSPORTER SMALL PERMEASE PROTEIN YIAM"/>
    <property type="match status" value="1"/>
</dbReference>
<name>A0A5B0DXG5_9HYPH</name>
<feature type="transmembrane region" description="Helical" evidence="9">
    <location>
        <begin position="90"/>
        <end position="111"/>
    </location>
</feature>
<dbReference type="OrthoDB" id="4964541at2"/>